<dbReference type="NCBIfam" id="TIGR00987">
    <property type="entry name" value="himA"/>
    <property type="match status" value="1"/>
</dbReference>
<evidence type="ECO:0000256" key="5">
    <source>
        <dbReference type="ARBA" id="ARBA00023125"/>
    </source>
</evidence>
<dbReference type="GO" id="GO:0006310">
    <property type="term" value="P:DNA recombination"/>
    <property type="evidence" value="ECO:0007669"/>
    <property type="project" value="UniProtKB-UniRule"/>
</dbReference>
<protein>
    <recommendedName>
        <fullName evidence="2 8">Integration host factor subunit alpha</fullName>
        <shortName evidence="8">IHF-alpha</shortName>
    </recommendedName>
</protein>
<dbReference type="Gene3D" id="4.10.520.10">
    <property type="entry name" value="IHF-like DNA-binding proteins"/>
    <property type="match status" value="1"/>
</dbReference>
<gene>
    <name evidence="8 11" type="primary">ihfA</name>
    <name evidence="8" type="synonym">himA</name>
    <name evidence="11" type="ORF">AAJCM20276_32160</name>
</gene>
<evidence type="ECO:0000256" key="4">
    <source>
        <dbReference type="ARBA" id="ARBA00023015"/>
    </source>
</evidence>
<proteinExistence type="inferred from homology"/>
<evidence type="ECO:0000256" key="9">
    <source>
        <dbReference type="RuleBase" id="RU003939"/>
    </source>
</evidence>
<dbReference type="GO" id="GO:0006417">
    <property type="term" value="P:regulation of translation"/>
    <property type="evidence" value="ECO:0007669"/>
    <property type="project" value="UniProtKB-UniRule"/>
</dbReference>
<reference evidence="11 12" key="1">
    <citation type="submission" date="2020-07" db="EMBL/GenBank/DDBJ databases">
        <title>Complete Genome Sequence of an acetic acid bacterium, Acetobacter aceti JCM20276.</title>
        <authorList>
            <person name="Hirose Y."/>
            <person name="Mihara H."/>
        </authorList>
    </citation>
    <scope>NUCLEOTIDE SEQUENCE [LARGE SCALE GENOMIC DNA]</scope>
    <source>
        <strain evidence="11 12">JCM20276</strain>
    </source>
</reference>
<dbReference type="InterPro" id="IPR020816">
    <property type="entry name" value="Histone-like_DNA-bd_CS"/>
</dbReference>
<evidence type="ECO:0000256" key="6">
    <source>
        <dbReference type="ARBA" id="ARBA00023163"/>
    </source>
</evidence>
<evidence type="ECO:0000256" key="10">
    <source>
        <dbReference type="RuleBase" id="RU004485"/>
    </source>
</evidence>
<dbReference type="PANTHER" id="PTHR33175:SF2">
    <property type="entry name" value="INTEGRATION HOST FACTOR SUBUNIT ALPHA"/>
    <property type="match status" value="1"/>
</dbReference>
<dbReference type="AlphaFoldDB" id="A0A6S6PVC2"/>
<comment type="function">
    <text evidence="8 10">This protein is one of the two subunits of integration host factor, a specific DNA-binding protein that functions in genetic recombination as well as in transcriptional and translational control.</text>
</comment>
<evidence type="ECO:0000313" key="11">
    <source>
        <dbReference type="EMBL" id="BCI68592.1"/>
    </source>
</evidence>
<dbReference type="Pfam" id="PF00216">
    <property type="entry name" value="Bac_DNA_binding"/>
    <property type="match status" value="1"/>
</dbReference>
<dbReference type="RefSeq" id="WP_099348530.1">
    <property type="nucleotide sequence ID" value="NZ_AP023326.1"/>
</dbReference>
<evidence type="ECO:0000256" key="2">
    <source>
        <dbReference type="ARBA" id="ARBA00018329"/>
    </source>
</evidence>
<accession>A0A6S6PVC2</accession>
<evidence type="ECO:0000313" key="12">
    <source>
        <dbReference type="Proteomes" id="UP000515220"/>
    </source>
</evidence>
<evidence type="ECO:0000256" key="3">
    <source>
        <dbReference type="ARBA" id="ARBA00022845"/>
    </source>
</evidence>
<keyword evidence="5 8" id="KW-0238">DNA-binding</keyword>
<sequence length="97" mass="10400">MSTVTRASLAEHIYTEVGLSRSESVALLEAVLETMATALESGESVKISGFGTFMVRRKGQRSGRNPKTGVEIPILPRSVISFRPSHILRAAVNGASE</sequence>
<comment type="subunit">
    <text evidence="8 10">Heterodimer of an alpha and a beta chain.</text>
</comment>
<dbReference type="EMBL" id="AP023326">
    <property type="protein sequence ID" value="BCI68592.1"/>
    <property type="molecule type" value="Genomic_DNA"/>
</dbReference>
<dbReference type="GO" id="GO:0009893">
    <property type="term" value="P:positive regulation of metabolic process"/>
    <property type="evidence" value="ECO:0007669"/>
    <property type="project" value="UniProtKB-ARBA"/>
</dbReference>
<dbReference type="CDD" id="cd13835">
    <property type="entry name" value="IHF_A"/>
    <property type="match status" value="1"/>
</dbReference>
<dbReference type="GO" id="GO:0030527">
    <property type="term" value="F:structural constituent of chromatin"/>
    <property type="evidence" value="ECO:0007669"/>
    <property type="project" value="InterPro"/>
</dbReference>
<dbReference type="SMART" id="SM00411">
    <property type="entry name" value="BHL"/>
    <property type="match status" value="1"/>
</dbReference>
<dbReference type="InterPro" id="IPR005684">
    <property type="entry name" value="IHF_alpha"/>
</dbReference>
<dbReference type="NCBIfam" id="NF001401">
    <property type="entry name" value="PRK00285.1"/>
    <property type="match status" value="1"/>
</dbReference>
<evidence type="ECO:0000256" key="1">
    <source>
        <dbReference type="ARBA" id="ARBA00010529"/>
    </source>
</evidence>
<dbReference type="PRINTS" id="PR01727">
    <property type="entry name" value="DNABINDINGHU"/>
</dbReference>
<dbReference type="Proteomes" id="UP000515220">
    <property type="component" value="Chromosome"/>
</dbReference>
<organism evidence="11 12">
    <name type="scientific">Acetobacter aceti</name>
    <dbReference type="NCBI Taxonomy" id="435"/>
    <lineage>
        <taxon>Bacteria</taxon>
        <taxon>Pseudomonadati</taxon>
        <taxon>Pseudomonadota</taxon>
        <taxon>Alphaproteobacteria</taxon>
        <taxon>Acetobacterales</taxon>
        <taxon>Acetobacteraceae</taxon>
        <taxon>Acetobacter</taxon>
        <taxon>Acetobacter subgen. Acetobacter</taxon>
    </lineage>
</organism>
<name>A0A6S6PVC2_ACEAC</name>
<dbReference type="InterPro" id="IPR010992">
    <property type="entry name" value="IHF-like_DNA-bd_dom_sf"/>
</dbReference>
<evidence type="ECO:0000256" key="8">
    <source>
        <dbReference type="HAMAP-Rule" id="MF_00380"/>
    </source>
</evidence>
<dbReference type="SUPFAM" id="SSF47729">
    <property type="entry name" value="IHF-like DNA-binding proteins"/>
    <property type="match status" value="1"/>
</dbReference>
<keyword evidence="3 8" id="KW-0810">Translation regulation</keyword>
<dbReference type="PROSITE" id="PS00045">
    <property type="entry name" value="HISTONE_LIKE"/>
    <property type="match status" value="1"/>
</dbReference>
<dbReference type="GO" id="GO:0006355">
    <property type="term" value="P:regulation of DNA-templated transcription"/>
    <property type="evidence" value="ECO:0007669"/>
    <property type="project" value="UniProtKB-UniRule"/>
</dbReference>
<keyword evidence="7 8" id="KW-0233">DNA recombination</keyword>
<dbReference type="PANTHER" id="PTHR33175">
    <property type="entry name" value="DNA-BINDING PROTEIN HU"/>
    <property type="match status" value="1"/>
</dbReference>
<keyword evidence="6 8" id="KW-0804">Transcription</keyword>
<evidence type="ECO:0000256" key="7">
    <source>
        <dbReference type="ARBA" id="ARBA00023172"/>
    </source>
</evidence>
<comment type="similarity">
    <text evidence="1 8 9">Belongs to the bacterial histone-like protein family.</text>
</comment>
<dbReference type="GO" id="GO:0005829">
    <property type="term" value="C:cytosol"/>
    <property type="evidence" value="ECO:0007669"/>
    <property type="project" value="TreeGrafter"/>
</dbReference>
<dbReference type="InterPro" id="IPR000119">
    <property type="entry name" value="Hist_DNA-bd"/>
</dbReference>
<keyword evidence="4 8" id="KW-0805">Transcription regulation</keyword>
<dbReference type="HAMAP" id="MF_00380">
    <property type="entry name" value="IHF_alpha"/>
    <property type="match status" value="1"/>
</dbReference>
<dbReference type="GO" id="GO:0003677">
    <property type="term" value="F:DNA binding"/>
    <property type="evidence" value="ECO:0007669"/>
    <property type="project" value="UniProtKB-UniRule"/>
</dbReference>